<dbReference type="Gene3D" id="1.25.10.10">
    <property type="entry name" value="Leucine-rich Repeat Variant"/>
    <property type="match status" value="2"/>
</dbReference>
<dbReference type="GO" id="GO:0071562">
    <property type="term" value="P:nucleus-vacuole junction assembly"/>
    <property type="evidence" value="ECO:0007669"/>
    <property type="project" value="InterPro"/>
</dbReference>
<dbReference type="InterPro" id="IPR016024">
    <property type="entry name" value="ARM-type_fold"/>
</dbReference>
<evidence type="ECO:0000313" key="3">
    <source>
        <dbReference type="EMBL" id="KAK9844104.1"/>
    </source>
</evidence>
<keyword evidence="2" id="KW-0677">Repeat</keyword>
<evidence type="ECO:0000256" key="2">
    <source>
        <dbReference type="ARBA" id="ARBA00022737"/>
    </source>
</evidence>
<reference evidence="3 4" key="1">
    <citation type="journal article" date="2024" name="Nat. Commun.">
        <title>Phylogenomics reveals the evolutionary origins of lichenization in chlorophyte algae.</title>
        <authorList>
            <person name="Puginier C."/>
            <person name="Libourel C."/>
            <person name="Otte J."/>
            <person name="Skaloud P."/>
            <person name="Haon M."/>
            <person name="Grisel S."/>
            <person name="Petersen M."/>
            <person name="Berrin J.G."/>
            <person name="Delaux P.M."/>
            <person name="Dal Grande F."/>
            <person name="Keller J."/>
        </authorList>
    </citation>
    <scope>NUCLEOTIDE SEQUENCE [LARGE SCALE GENOMIC DNA]</scope>
    <source>
        <strain evidence="3 4">SAG 245.80</strain>
    </source>
</reference>
<keyword evidence="4" id="KW-1185">Reference proteome</keyword>
<dbReference type="AlphaFoldDB" id="A0AAW1SEW3"/>
<proteinExistence type="inferred from homology"/>
<sequence>MGAARAARAQQRILESATLQRLARDLSSEAAAEREGAVALLSSLTVYLEHHPALLDAGVLPALMRAIADPETIPQVRTLALGCAADLMKADEAQQAAVAEPDFIPTVLDALQARGRWREGQEQGAVARTAATRLLAELAGRPALHPLLASSGAAAALAAQGAELAAESAAEDKTYGSLKEVPGTIAERHAVDEERHSSAALYGLAASPAGAGPLLDNGGAALTGMARWAGGRDPILQRYGVGGLARLAGGGPAGFEAVQRSGGLNALVGALTCADPQTQCFAAGALGKLAEVNGAAAVAAEESGAAERLVEMLRQRAPNQPPPTGGEGTSPAVRAGALRCGLRAALKLAAEPHLCAALKRAGAREVLQELASAKGLDAVTRELAKEAANVLQ</sequence>
<protein>
    <submittedName>
        <fullName evidence="3">Uncharacterized protein</fullName>
    </submittedName>
</protein>
<organism evidence="3 4">
    <name type="scientific">Elliptochloris bilobata</name>
    <dbReference type="NCBI Taxonomy" id="381761"/>
    <lineage>
        <taxon>Eukaryota</taxon>
        <taxon>Viridiplantae</taxon>
        <taxon>Chlorophyta</taxon>
        <taxon>core chlorophytes</taxon>
        <taxon>Trebouxiophyceae</taxon>
        <taxon>Trebouxiophyceae incertae sedis</taxon>
        <taxon>Elliptochloris clade</taxon>
        <taxon>Elliptochloris</taxon>
    </lineage>
</organism>
<comment type="caution">
    <text evidence="3">The sequence shown here is derived from an EMBL/GenBank/DDBJ whole genome shotgun (WGS) entry which is preliminary data.</text>
</comment>
<evidence type="ECO:0000313" key="4">
    <source>
        <dbReference type="Proteomes" id="UP001445335"/>
    </source>
</evidence>
<dbReference type="GO" id="GO:0043495">
    <property type="term" value="F:protein-membrane adaptor activity"/>
    <property type="evidence" value="ECO:0007669"/>
    <property type="project" value="InterPro"/>
</dbReference>
<dbReference type="PANTHER" id="PTHR47249">
    <property type="entry name" value="VACUOLAR PROTEIN 8"/>
    <property type="match status" value="1"/>
</dbReference>
<dbReference type="SUPFAM" id="SSF48371">
    <property type="entry name" value="ARM repeat"/>
    <property type="match status" value="1"/>
</dbReference>
<accession>A0AAW1SEW3</accession>
<dbReference type="InterPro" id="IPR045156">
    <property type="entry name" value="Vac8"/>
</dbReference>
<dbReference type="PANTHER" id="PTHR47249:SF1">
    <property type="entry name" value="VACUOLAR PROTEIN 8"/>
    <property type="match status" value="1"/>
</dbReference>
<evidence type="ECO:0000256" key="1">
    <source>
        <dbReference type="ARBA" id="ARBA00005462"/>
    </source>
</evidence>
<gene>
    <name evidence="3" type="ORF">WJX81_004589</name>
</gene>
<dbReference type="EMBL" id="JALJOU010000004">
    <property type="protein sequence ID" value="KAK9844104.1"/>
    <property type="molecule type" value="Genomic_DNA"/>
</dbReference>
<dbReference type="Proteomes" id="UP001445335">
    <property type="component" value="Unassembled WGS sequence"/>
</dbReference>
<comment type="similarity">
    <text evidence="1">Belongs to the beta-catenin family.</text>
</comment>
<dbReference type="InterPro" id="IPR011989">
    <property type="entry name" value="ARM-like"/>
</dbReference>
<name>A0AAW1SEW3_9CHLO</name>